<keyword evidence="1" id="KW-0472">Membrane</keyword>
<dbReference type="EMBL" id="JACVVK020000262">
    <property type="protein sequence ID" value="KAK7481436.1"/>
    <property type="molecule type" value="Genomic_DNA"/>
</dbReference>
<reference evidence="2 3" key="1">
    <citation type="journal article" date="2023" name="Sci. Data">
        <title>Genome assembly of the Korean intertidal mud-creeper Batillaria attramentaria.</title>
        <authorList>
            <person name="Patra A.K."/>
            <person name="Ho P.T."/>
            <person name="Jun S."/>
            <person name="Lee S.J."/>
            <person name="Kim Y."/>
            <person name="Won Y.J."/>
        </authorList>
    </citation>
    <scope>NUCLEOTIDE SEQUENCE [LARGE SCALE GENOMIC DNA]</scope>
    <source>
        <strain evidence="2">Wonlab-2016</strain>
    </source>
</reference>
<evidence type="ECO:0000313" key="3">
    <source>
        <dbReference type="Proteomes" id="UP001519460"/>
    </source>
</evidence>
<organism evidence="2 3">
    <name type="scientific">Batillaria attramentaria</name>
    <dbReference type="NCBI Taxonomy" id="370345"/>
    <lineage>
        <taxon>Eukaryota</taxon>
        <taxon>Metazoa</taxon>
        <taxon>Spiralia</taxon>
        <taxon>Lophotrochozoa</taxon>
        <taxon>Mollusca</taxon>
        <taxon>Gastropoda</taxon>
        <taxon>Caenogastropoda</taxon>
        <taxon>Sorbeoconcha</taxon>
        <taxon>Cerithioidea</taxon>
        <taxon>Batillariidae</taxon>
        <taxon>Batillaria</taxon>
    </lineage>
</organism>
<keyword evidence="3" id="KW-1185">Reference proteome</keyword>
<dbReference type="AlphaFoldDB" id="A0ABD0K343"/>
<name>A0ABD0K343_9CAEN</name>
<evidence type="ECO:0000256" key="1">
    <source>
        <dbReference type="SAM" id="Phobius"/>
    </source>
</evidence>
<proteinExistence type="predicted"/>
<feature type="transmembrane region" description="Helical" evidence="1">
    <location>
        <begin position="12"/>
        <end position="30"/>
    </location>
</feature>
<feature type="non-terminal residue" evidence="2">
    <location>
        <position position="70"/>
    </location>
</feature>
<evidence type="ECO:0000313" key="2">
    <source>
        <dbReference type="EMBL" id="KAK7481436.1"/>
    </source>
</evidence>
<accession>A0ABD0K343</accession>
<protein>
    <submittedName>
        <fullName evidence="2">Uncharacterized protein</fullName>
    </submittedName>
</protein>
<comment type="caution">
    <text evidence="2">The sequence shown here is derived from an EMBL/GenBank/DDBJ whole genome shotgun (WGS) entry which is preliminary data.</text>
</comment>
<dbReference type="Proteomes" id="UP001519460">
    <property type="component" value="Unassembled WGS sequence"/>
</dbReference>
<keyword evidence="1" id="KW-1133">Transmembrane helix</keyword>
<keyword evidence="1" id="KW-0812">Transmembrane</keyword>
<feature type="transmembrane region" description="Helical" evidence="1">
    <location>
        <begin position="36"/>
        <end position="55"/>
    </location>
</feature>
<gene>
    <name evidence="2" type="ORF">BaRGS_00027287</name>
</gene>
<sequence length="70" mass="8244">MTSGKNRRGRRRLLAAGANLSDVPIGELWFVLRNAVWWLGAAIFTLLRFNPFSVYRRRQRRLYYCDNPGE</sequence>